<organism evidence="1 2">
    <name type="scientific">Phytophthora pseudosyringae</name>
    <dbReference type="NCBI Taxonomy" id="221518"/>
    <lineage>
        <taxon>Eukaryota</taxon>
        <taxon>Sar</taxon>
        <taxon>Stramenopiles</taxon>
        <taxon>Oomycota</taxon>
        <taxon>Peronosporomycetes</taxon>
        <taxon>Peronosporales</taxon>
        <taxon>Peronosporaceae</taxon>
        <taxon>Phytophthora</taxon>
    </lineage>
</organism>
<name>A0A8T1VXY8_9STRA</name>
<comment type="caution">
    <text evidence="1">The sequence shown here is derived from an EMBL/GenBank/DDBJ whole genome shotgun (WGS) entry which is preliminary data.</text>
</comment>
<sequence>MGGRNTAVVKSRAKERGRKSAALCQRIHEVSVVDRKTQITLQLATNTSCYLIQQLIKEVYLRRTLMPIRPLLTEKHKIARMYVMQHADGGHYLDPRLDVMHLDESVFSLRKWGSSYTS</sequence>
<dbReference type="EMBL" id="JAGDFM010000138">
    <property type="protein sequence ID" value="KAG7384793.1"/>
    <property type="molecule type" value="Genomic_DNA"/>
</dbReference>
<dbReference type="AlphaFoldDB" id="A0A8T1VXY8"/>
<evidence type="ECO:0000313" key="1">
    <source>
        <dbReference type="EMBL" id="KAG7384793.1"/>
    </source>
</evidence>
<keyword evidence="2" id="KW-1185">Reference proteome</keyword>
<reference evidence="1" key="1">
    <citation type="submission" date="2021-02" db="EMBL/GenBank/DDBJ databases">
        <authorList>
            <person name="Palmer J.M."/>
        </authorList>
    </citation>
    <scope>NUCLEOTIDE SEQUENCE</scope>
    <source>
        <strain evidence="1">SCRP734</strain>
    </source>
</reference>
<evidence type="ECO:0008006" key="3">
    <source>
        <dbReference type="Google" id="ProtNLM"/>
    </source>
</evidence>
<accession>A0A8T1VXY8</accession>
<dbReference type="OrthoDB" id="127469at2759"/>
<dbReference type="Proteomes" id="UP000694044">
    <property type="component" value="Unassembled WGS sequence"/>
</dbReference>
<proteinExistence type="predicted"/>
<gene>
    <name evidence="1" type="ORF">PHYPSEUDO_002246</name>
</gene>
<protein>
    <recommendedName>
        <fullName evidence="3">Transposase Tc1-like domain-containing protein</fullName>
    </recommendedName>
</protein>
<evidence type="ECO:0000313" key="2">
    <source>
        <dbReference type="Proteomes" id="UP000694044"/>
    </source>
</evidence>